<reference evidence="2" key="1">
    <citation type="submission" date="2020-10" db="EMBL/GenBank/DDBJ databases">
        <authorList>
            <person name="Gilroy R."/>
        </authorList>
    </citation>
    <scope>NUCLEOTIDE SEQUENCE</scope>
    <source>
        <strain evidence="2">CHK178-757</strain>
    </source>
</reference>
<evidence type="ECO:0000313" key="3">
    <source>
        <dbReference type="Proteomes" id="UP000823927"/>
    </source>
</evidence>
<evidence type="ECO:0000313" key="2">
    <source>
        <dbReference type="EMBL" id="HIS46195.1"/>
    </source>
</evidence>
<dbReference type="Pfam" id="PF13673">
    <property type="entry name" value="Acetyltransf_10"/>
    <property type="match status" value="1"/>
</dbReference>
<sequence>MIHGKYLNGATDDLSECFAVRKAVFIDEQHVSPEEEIDGLDESCGHYIVYNEEDIPVCTGRLIKVSDTVYKVGRVATLKEYRHKGYAEFLMLAMAEKVRSLGGLEILLMAQLSAVGFYEKCGYEITSDEIVMDAGIQHKHMHYLIQPDKECCCQK</sequence>
<dbReference type="CDD" id="cd04301">
    <property type="entry name" value="NAT_SF"/>
    <property type="match status" value="1"/>
</dbReference>
<dbReference type="AlphaFoldDB" id="A0A9D1F2N6"/>
<dbReference type="Proteomes" id="UP000823927">
    <property type="component" value="Unassembled WGS sequence"/>
</dbReference>
<dbReference type="PANTHER" id="PTHR13355">
    <property type="entry name" value="GLUCOSAMINE 6-PHOSPHATE N-ACETYLTRANSFERASE"/>
    <property type="match status" value="1"/>
</dbReference>
<dbReference type="GO" id="GO:0008080">
    <property type="term" value="F:N-acetyltransferase activity"/>
    <property type="evidence" value="ECO:0007669"/>
    <property type="project" value="TreeGrafter"/>
</dbReference>
<dbReference type="InterPro" id="IPR039143">
    <property type="entry name" value="GNPNAT1-like"/>
</dbReference>
<dbReference type="PROSITE" id="PS51186">
    <property type="entry name" value="GNAT"/>
    <property type="match status" value="1"/>
</dbReference>
<dbReference type="Gene3D" id="3.40.630.30">
    <property type="match status" value="1"/>
</dbReference>
<feature type="domain" description="N-acetyltransferase" evidence="1">
    <location>
        <begin position="4"/>
        <end position="146"/>
    </location>
</feature>
<dbReference type="InterPro" id="IPR000182">
    <property type="entry name" value="GNAT_dom"/>
</dbReference>
<evidence type="ECO:0000259" key="1">
    <source>
        <dbReference type="PROSITE" id="PS51186"/>
    </source>
</evidence>
<proteinExistence type="predicted"/>
<comment type="caution">
    <text evidence="2">The sequence shown here is derived from an EMBL/GenBank/DDBJ whole genome shotgun (WGS) entry which is preliminary data.</text>
</comment>
<accession>A0A9D1F2N6</accession>
<dbReference type="EMBL" id="DVIT01000006">
    <property type="protein sequence ID" value="HIS46195.1"/>
    <property type="molecule type" value="Genomic_DNA"/>
</dbReference>
<gene>
    <name evidence="2" type="ORF">IAB46_01310</name>
</gene>
<reference evidence="2" key="2">
    <citation type="journal article" date="2021" name="PeerJ">
        <title>Extensive microbial diversity within the chicken gut microbiome revealed by metagenomics and culture.</title>
        <authorList>
            <person name="Gilroy R."/>
            <person name="Ravi A."/>
            <person name="Getino M."/>
            <person name="Pursley I."/>
            <person name="Horton D.L."/>
            <person name="Alikhan N.F."/>
            <person name="Baker D."/>
            <person name="Gharbi K."/>
            <person name="Hall N."/>
            <person name="Watson M."/>
            <person name="Adriaenssens E.M."/>
            <person name="Foster-Nyarko E."/>
            <person name="Jarju S."/>
            <person name="Secka A."/>
            <person name="Antonio M."/>
            <person name="Oren A."/>
            <person name="Chaudhuri R.R."/>
            <person name="La Ragione R."/>
            <person name="Hildebrand F."/>
            <person name="Pallen M.J."/>
        </authorList>
    </citation>
    <scope>NUCLEOTIDE SEQUENCE</scope>
    <source>
        <strain evidence="2">CHK178-757</strain>
    </source>
</reference>
<name>A0A9D1F2N6_9FIRM</name>
<dbReference type="InterPro" id="IPR016181">
    <property type="entry name" value="Acyl_CoA_acyltransferase"/>
</dbReference>
<dbReference type="SUPFAM" id="SSF55729">
    <property type="entry name" value="Acyl-CoA N-acyltransferases (Nat)"/>
    <property type="match status" value="1"/>
</dbReference>
<organism evidence="2 3">
    <name type="scientific">Candidatus Scybalocola faecigallinarum</name>
    <dbReference type="NCBI Taxonomy" id="2840941"/>
    <lineage>
        <taxon>Bacteria</taxon>
        <taxon>Bacillati</taxon>
        <taxon>Bacillota</taxon>
        <taxon>Clostridia</taxon>
        <taxon>Lachnospirales</taxon>
        <taxon>Lachnospiraceae</taxon>
        <taxon>Lachnospiraceae incertae sedis</taxon>
        <taxon>Candidatus Scybalocola (ex Gilroy et al. 2021)</taxon>
    </lineage>
</organism>
<protein>
    <submittedName>
        <fullName evidence="2">GNAT family N-acetyltransferase</fullName>
    </submittedName>
</protein>